<keyword evidence="2" id="KW-1185">Reference proteome</keyword>
<sequence>MEELKKVIPEPIELDEIKPPKKSWIVNILKRVQKYSSYTFLGFYSIHSMSVVISPSFLPMSLNGEIFEISRAIYSSIEPIIFGSVAAHILSGMALRFLKPRKRTKKVYENSEETGLGGITSLVGLGVRKSWISKITNNYLTPLSFSGYSLIPLLAIHFFKFKVAPTEIDGDSTLVSLSYISTVLNHSLVKFGPYLNFVLLSALVYNSSYHIMSGMLKFNGYYSKKSKKIGYGIISGFTLMGIISLIRFKYWKFDDAYLLGKYLKYIEWSRL</sequence>
<gene>
    <name evidence="1" type="ORF">CLIB1444_04S07514</name>
</gene>
<comment type="caution">
    <text evidence="1">The sequence shown here is derived from an EMBL/GenBank/DDBJ whole genome shotgun (WGS) entry which is preliminary data.</text>
</comment>
<accession>A0ACA9Y6W3</accession>
<dbReference type="EMBL" id="CALSDN010000004">
    <property type="protein sequence ID" value="CAH6720767.1"/>
    <property type="molecule type" value="Genomic_DNA"/>
</dbReference>
<reference evidence="1" key="1">
    <citation type="submission" date="2022-06" db="EMBL/GenBank/DDBJ databases">
        <authorList>
            <person name="Legras J.-L."/>
            <person name="Devillers H."/>
            <person name="Grondin C."/>
        </authorList>
    </citation>
    <scope>NUCLEOTIDE SEQUENCE</scope>
    <source>
        <strain evidence="1">CLIB 1444</strain>
    </source>
</reference>
<evidence type="ECO:0000313" key="1">
    <source>
        <dbReference type="EMBL" id="CAH6720767.1"/>
    </source>
</evidence>
<organism evidence="1 2">
    <name type="scientific">[Candida] jaroonii</name>
    <dbReference type="NCBI Taxonomy" id="467808"/>
    <lineage>
        <taxon>Eukaryota</taxon>
        <taxon>Fungi</taxon>
        <taxon>Dikarya</taxon>
        <taxon>Ascomycota</taxon>
        <taxon>Saccharomycotina</taxon>
        <taxon>Pichiomycetes</taxon>
        <taxon>Debaryomycetaceae</taxon>
        <taxon>Yamadazyma</taxon>
    </lineage>
</organism>
<name>A0ACA9Y6W3_9ASCO</name>
<dbReference type="Proteomes" id="UP001152531">
    <property type="component" value="Unassembled WGS sequence"/>
</dbReference>
<proteinExistence type="predicted"/>
<evidence type="ECO:0000313" key="2">
    <source>
        <dbReference type="Proteomes" id="UP001152531"/>
    </source>
</evidence>
<protein>
    <submittedName>
        <fullName evidence="1">MDM10-complementing protein 1</fullName>
    </submittedName>
</protein>